<evidence type="ECO:0000256" key="1">
    <source>
        <dbReference type="SAM" id="MobiDB-lite"/>
    </source>
</evidence>
<accession>A0A0F9MDI8</accession>
<feature type="compositionally biased region" description="Low complexity" evidence="1">
    <location>
        <begin position="124"/>
        <end position="136"/>
    </location>
</feature>
<dbReference type="AlphaFoldDB" id="A0A0F9MDI8"/>
<feature type="region of interest" description="Disordered" evidence="1">
    <location>
        <begin position="115"/>
        <end position="138"/>
    </location>
</feature>
<organism evidence="2">
    <name type="scientific">marine sediment metagenome</name>
    <dbReference type="NCBI Taxonomy" id="412755"/>
    <lineage>
        <taxon>unclassified sequences</taxon>
        <taxon>metagenomes</taxon>
        <taxon>ecological metagenomes</taxon>
    </lineage>
</organism>
<dbReference type="EMBL" id="LAZR01004810">
    <property type="protein sequence ID" value="KKN05405.1"/>
    <property type="molecule type" value="Genomic_DNA"/>
</dbReference>
<feature type="region of interest" description="Disordered" evidence="1">
    <location>
        <begin position="227"/>
        <end position="257"/>
    </location>
</feature>
<feature type="compositionally biased region" description="Low complexity" evidence="1">
    <location>
        <begin position="232"/>
        <end position="243"/>
    </location>
</feature>
<protein>
    <submittedName>
        <fullName evidence="2">Uncharacterized protein</fullName>
    </submittedName>
</protein>
<comment type="caution">
    <text evidence="2">The sequence shown here is derived from an EMBL/GenBank/DDBJ whole genome shotgun (WGS) entry which is preliminary data.</text>
</comment>
<name>A0A0F9MDI8_9ZZZZ</name>
<reference evidence="2" key="1">
    <citation type="journal article" date="2015" name="Nature">
        <title>Complex archaea that bridge the gap between prokaryotes and eukaryotes.</title>
        <authorList>
            <person name="Spang A."/>
            <person name="Saw J.H."/>
            <person name="Jorgensen S.L."/>
            <person name="Zaremba-Niedzwiedzka K."/>
            <person name="Martijn J."/>
            <person name="Lind A.E."/>
            <person name="van Eijk R."/>
            <person name="Schleper C."/>
            <person name="Guy L."/>
            <person name="Ettema T.J."/>
        </authorList>
    </citation>
    <scope>NUCLEOTIDE SEQUENCE</scope>
</reference>
<evidence type="ECO:0000313" key="2">
    <source>
        <dbReference type="EMBL" id="KKN05405.1"/>
    </source>
</evidence>
<proteinExistence type="predicted"/>
<sequence length="276" mass="31170">MENDFKFNLQNHAEDPGIVQPTGDIFEIDGKQVPYSELTPQQVRAFYDTHRNQANFSQANTQRSQELAAKQKEFDDLKQSYENELQDYRTIQQYLNTHADLASMVNNYVQVHPEQSGAGQSLTGQPGQPGQPGMMQNNRQNLIDPQLVERLEKVEKMVTDSTGRLEEGERTKSRSDALTHLRDTYKDGFKEESFNDFFMNKTGDLSQMKDLYNLVHLAQLGSQRLAETTKQGSGLESGETTSGKIEPNIVIDPNSGVDPIDQVTEAFAKEQGIKDY</sequence>
<gene>
    <name evidence="2" type="ORF">LCGC14_1087750</name>
</gene>